<gene>
    <name evidence="1" type="ORF">RHSP_08955</name>
</gene>
<dbReference type="STRING" id="363754.RHSP_08955"/>
<sequence length="364" mass="40595">MEKLSQLYHCSVGAQTARRFRAAEKANASVASFPATKIAACSAFGFTKAEQPMHSWGDIGFSWRRSRDLVAPSRCRARQVRHQGLARLLIGCKQLRILKRRDRREFAFGKACKRSVDHVFRRHDDLAGEVFDGRAGDAPEFGGRRARQHDLDADVLIGKLMLQRLAESEHEGFRSAINAVQNLGRDRHDGGDIDDGATAAGDETGHDGIGQPHHRGHVDIDHFLHLVGVGLEQRRRTAEAGIVDEHGDAPVFLQHLFDFGEIVFAAKVGGQRLDGAAGLIGQPACQRLQPLAIAGDENEIVALLCQPMRIDRTNARRCARYQRRTLMFLCHDRVSVFARRPGALRLRRVLYPLADVMNVKYTTF</sequence>
<name>N6V663_9HYPH</name>
<dbReference type="PATRIC" id="fig|363754.4.peg.3790"/>
<dbReference type="AlphaFoldDB" id="N6V663"/>
<evidence type="ECO:0000313" key="1">
    <source>
        <dbReference type="EMBL" id="ENN86522.1"/>
    </source>
</evidence>
<evidence type="ECO:0000313" key="2">
    <source>
        <dbReference type="Proteomes" id="UP000012429"/>
    </source>
</evidence>
<reference evidence="1 2" key="1">
    <citation type="journal article" date="2012" name="BMC Genomics">
        <title>Genomic basis of broad host range and environmental adaptability of Rhizobium tropici CIAT 899 and Rhizobium sp. PRF 81 which are used in inoculants for common bean (Phaseolus vulgaris L.).</title>
        <authorList>
            <person name="Ormeno-Orrillo E."/>
            <person name="Menna P."/>
            <person name="Almeida L.G."/>
            <person name="Ollero F.J."/>
            <person name="Nicolas M.F."/>
            <person name="Pains Rodrigues E."/>
            <person name="Shigueyoshi Nakatani A."/>
            <person name="Silva Batista J.S."/>
            <person name="Oliveira Chueire L.M."/>
            <person name="Souza R.C."/>
            <person name="Ribeiro Vasconcelos A.T."/>
            <person name="Megias M."/>
            <person name="Hungria M."/>
            <person name="Martinez-Romero E."/>
        </authorList>
    </citation>
    <scope>NUCLEOTIDE SEQUENCE [LARGE SCALE GENOMIC DNA]</scope>
    <source>
        <strain evidence="1 2">PRF 81</strain>
    </source>
</reference>
<organism evidence="1 2">
    <name type="scientific">Rhizobium freirei PRF 81</name>
    <dbReference type="NCBI Taxonomy" id="363754"/>
    <lineage>
        <taxon>Bacteria</taxon>
        <taxon>Pseudomonadati</taxon>
        <taxon>Pseudomonadota</taxon>
        <taxon>Alphaproteobacteria</taxon>
        <taxon>Hyphomicrobiales</taxon>
        <taxon>Rhizobiaceae</taxon>
        <taxon>Rhizobium/Agrobacterium group</taxon>
        <taxon>Rhizobium</taxon>
    </lineage>
</organism>
<keyword evidence="2" id="KW-1185">Reference proteome</keyword>
<comment type="caution">
    <text evidence="1">The sequence shown here is derived from an EMBL/GenBank/DDBJ whole genome shotgun (WGS) entry which is preliminary data.</text>
</comment>
<dbReference type="EMBL" id="AQHN01000067">
    <property type="protein sequence ID" value="ENN86522.1"/>
    <property type="molecule type" value="Genomic_DNA"/>
</dbReference>
<proteinExistence type="predicted"/>
<protein>
    <submittedName>
        <fullName evidence="1">Uncharacterized protein</fullName>
    </submittedName>
</protein>
<dbReference type="Proteomes" id="UP000012429">
    <property type="component" value="Unassembled WGS sequence"/>
</dbReference>
<accession>N6V663</accession>